<dbReference type="PANTHER" id="PTHR43591">
    <property type="entry name" value="METHYLTRANSFERASE"/>
    <property type="match status" value="1"/>
</dbReference>
<gene>
    <name evidence="2" type="ORF">CU098_006567</name>
</gene>
<dbReference type="AlphaFoldDB" id="A0A367KQT0"/>
<evidence type="ECO:0000313" key="3">
    <source>
        <dbReference type="Proteomes" id="UP000253551"/>
    </source>
</evidence>
<protein>
    <recommendedName>
        <fullName evidence="1">Methyltransferase domain-containing protein</fullName>
    </recommendedName>
</protein>
<dbReference type="Pfam" id="PF13649">
    <property type="entry name" value="Methyltransf_25"/>
    <property type="match status" value="1"/>
</dbReference>
<sequence>MSESSSTVIDSTLMPSKRDFHDSKSSTYWLPKDDEEQDRLTGQHFAVKELFEGNMLTSVAEKLDFTKNLSILDVGCGSGSWLMDMASDYPQCTFEGCDIVEVTNKNIAPPQVHFCYGDVLKGLEYSDNSFDFVHMRLFILALRENEWPAVIKELIRVTKPGGIIQLLEIDLKKKKEFNHGLVHIACAARGQDPRIAIKLDSLLAANDNIKVVQTDYRSVDMASNTATAKKFLWDWKQTVKSMMPVVGPKIGLATAEEQQKFIKLLVQDATTSGAQTCMNGVAAQKLHE</sequence>
<dbReference type="Proteomes" id="UP000253551">
    <property type="component" value="Unassembled WGS sequence"/>
</dbReference>
<keyword evidence="3" id="KW-1185">Reference proteome</keyword>
<dbReference type="SUPFAM" id="SSF53335">
    <property type="entry name" value="S-adenosyl-L-methionine-dependent methyltransferases"/>
    <property type="match status" value="1"/>
</dbReference>
<dbReference type="STRING" id="4846.A0A367KQT0"/>
<dbReference type="GO" id="GO:0008168">
    <property type="term" value="F:methyltransferase activity"/>
    <property type="evidence" value="ECO:0007669"/>
    <property type="project" value="TreeGrafter"/>
</dbReference>
<dbReference type="InterPro" id="IPR041698">
    <property type="entry name" value="Methyltransf_25"/>
</dbReference>
<comment type="caution">
    <text evidence="2">The sequence shown here is derived from an EMBL/GenBank/DDBJ whole genome shotgun (WGS) entry which is preliminary data.</text>
</comment>
<dbReference type="OrthoDB" id="2013972at2759"/>
<organism evidence="2 3">
    <name type="scientific">Rhizopus stolonifer</name>
    <name type="common">Rhizopus nigricans</name>
    <dbReference type="NCBI Taxonomy" id="4846"/>
    <lineage>
        <taxon>Eukaryota</taxon>
        <taxon>Fungi</taxon>
        <taxon>Fungi incertae sedis</taxon>
        <taxon>Mucoromycota</taxon>
        <taxon>Mucoromycotina</taxon>
        <taxon>Mucoromycetes</taxon>
        <taxon>Mucorales</taxon>
        <taxon>Mucorineae</taxon>
        <taxon>Rhizopodaceae</taxon>
        <taxon>Rhizopus</taxon>
    </lineage>
</organism>
<evidence type="ECO:0000313" key="2">
    <source>
        <dbReference type="EMBL" id="RCI04558.1"/>
    </source>
</evidence>
<feature type="domain" description="Methyltransferase" evidence="1">
    <location>
        <begin position="71"/>
        <end position="162"/>
    </location>
</feature>
<reference evidence="2 3" key="1">
    <citation type="journal article" date="2018" name="G3 (Bethesda)">
        <title>Phylogenetic and Phylogenomic Definition of Rhizopus Species.</title>
        <authorList>
            <person name="Gryganskyi A.P."/>
            <person name="Golan J."/>
            <person name="Dolatabadi S."/>
            <person name="Mondo S."/>
            <person name="Robb S."/>
            <person name="Idnurm A."/>
            <person name="Muszewska A."/>
            <person name="Steczkiewicz K."/>
            <person name="Masonjones S."/>
            <person name="Liao H.L."/>
            <person name="Gajdeczka M.T."/>
            <person name="Anike F."/>
            <person name="Vuek A."/>
            <person name="Anishchenko I.M."/>
            <person name="Voigt K."/>
            <person name="de Hoog G.S."/>
            <person name="Smith M.E."/>
            <person name="Heitman J."/>
            <person name="Vilgalys R."/>
            <person name="Stajich J.E."/>
        </authorList>
    </citation>
    <scope>NUCLEOTIDE SEQUENCE [LARGE SCALE GENOMIC DNA]</scope>
    <source>
        <strain evidence="2 3">LSU 92-RS-03</strain>
    </source>
</reference>
<name>A0A367KQT0_RHIST</name>
<evidence type="ECO:0000259" key="1">
    <source>
        <dbReference type="Pfam" id="PF13649"/>
    </source>
</evidence>
<dbReference type="InterPro" id="IPR029063">
    <property type="entry name" value="SAM-dependent_MTases_sf"/>
</dbReference>
<dbReference type="CDD" id="cd02440">
    <property type="entry name" value="AdoMet_MTases"/>
    <property type="match status" value="1"/>
</dbReference>
<dbReference type="EMBL" id="PJQM01000646">
    <property type="protein sequence ID" value="RCI04558.1"/>
    <property type="molecule type" value="Genomic_DNA"/>
</dbReference>
<dbReference type="Gene3D" id="3.40.50.150">
    <property type="entry name" value="Vaccinia Virus protein VP39"/>
    <property type="match status" value="1"/>
</dbReference>
<dbReference type="PANTHER" id="PTHR43591:SF24">
    <property type="entry name" value="2-METHOXY-6-POLYPRENYL-1,4-BENZOQUINOL METHYLASE, MITOCHONDRIAL"/>
    <property type="match status" value="1"/>
</dbReference>
<accession>A0A367KQT0</accession>
<proteinExistence type="predicted"/>